<evidence type="ECO:0000256" key="8">
    <source>
        <dbReference type="ARBA" id="ARBA00022989"/>
    </source>
</evidence>
<evidence type="ECO:0000256" key="1">
    <source>
        <dbReference type="ARBA" id="ARBA00003450"/>
    </source>
</evidence>
<comment type="caution">
    <text evidence="11">The sequence shown here is derived from an EMBL/GenBank/DDBJ whole genome shotgun (WGS) entry which is preliminary data.</text>
</comment>
<comment type="function">
    <text evidence="1">Central component of the receptor complex responsible for the recognition and translocation of cytosolically synthesized mitochondrial preproteins. Together with TOM22 functions as the transit peptide receptor at the surface of the mitochondrion outer membrane and facilitates the movement of preproteins into the translocation pore.</text>
</comment>
<keyword evidence="9" id="KW-0496">Mitochondrion</keyword>
<name>A0ABR2LWG0_9ASPA</name>
<keyword evidence="10" id="KW-0472">Membrane</keyword>
<evidence type="ECO:0000256" key="10">
    <source>
        <dbReference type="ARBA" id="ARBA00023136"/>
    </source>
</evidence>
<sequence length="124" mass="14393">MDLGQQDFDRILFYEHARKNVEAVYAKNPIDADNLTSWAGVLIELSQFQTQSDSIKFVKDVVSMLEEALEIYPNKHDAIWSLGNAQTFLAFITKDLEDAKPYFMRAMQCFQQALEEVFISTWLF</sequence>
<evidence type="ECO:0000313" key="12">
    <source>
        <dbReference type="Proteomes" id="UP001412067"/>
    </source>
</evidence>
<dbReference type="Pfam" id="PF06552">
    <property type="entry name" value="TOM20_plant"/>
    <property type="match status" value="1"/>
</dbReference>
<accession>A0ABR2LWG0</accession>
<evidence type="ECO:0000256" key="3">
    <source>
        <dbReference type="ARBA" id="ARBA00005792"/>
    </source>
</evidence>
<dbReference type="PANTHER" id="PTHR32409">
    <property type="entry name" value="MITOCHONDRIAL IMPORT RECEPTOR SUBUNIT TOM20-1-RELATED"/>
    <property type="match status" value="1"/>
</dbReference>
<keyword evidence="6" id="KW-1000">Mitochondrion outer membrane</keyword>
<evidence type="ECO:0000256" key="6">
    <source>
        <dbReference type="ARBA" id="ARBA00022787"/>
    </source>
</evidence>
<organism evidence="11 12">
    <name type="scientific">Platanthera guangdongensis</name>
    <dbReference type="NCBI Taxonomy" id="2320717"/>
    <lineage>
        <taxon>Eukaryota</taxon>
        <taxon>Viridiplantae</taxon>
        <taxon>Streptophyta</taxon>
        <taxon>Embryophyta</taxon>
        <taxon>Tracheophyta</taxon>
        <taxon>Spermatophyta</taxon>
        <taxon>Magnoliopsida</taxon>
        <taxon>Liliopsida</taxon>
        <taxon>Asparagales</taxon>
        <taxon>Orchidaceae</taxon>
        <taxon>Orchidoideae</taxon>
        <taxon>Orchideae</taxon>
        <taxon>Orchidinae</taxon>
        <taxon>Platanthera</taxon>
    </lineage>
</organism>
<dbReference type="SUPFAM" id="SSF48452">
    <property type="entry name" value="TPR-like"/>
    <property type="match status" value="1"/>
</dbReference>
<keyword evidence="5" id="KW-0812">Transmembrane</keyword>
<gene>
    <name evidence="11" type="primary">TOM20</name>
    <name evidence="11" type="ORF">KSP40_PGU010039</name>
</gene>
<comment type="similarity">
    <text evidence="3">Belongs to the Tom20 family.</text>
</comment>
<protein>
    <submittedName>
        <fullName evidence="11">Mitochondrial import receptor subunit TOM20</fullName>
    </submittedName>
</protein>
<keyword evidence="7" id="KW-0653">Protein transport</keyword>
<dbReference type="InterPro" id="IPR011990">
    <property type="entry name" value="TPR-like_helical_dom_sf"/>
</dbReference>
<keyword evidence="4" id="KW-0813">Transport</keyword>
<reference evidence="11 12" key="1">
    <citation type="journal article" date="2022" name="Nat. Plants">
        <title>Genomes of leafy and leafless Platanthera orchids illuminate the evolution of mycoheterotrophy.</title>
        <authorList>
            <person name="Li M.H."/>
            <person name="Liu K.W."/>
            <person name="Li Z."/>
            <person name="Lu H.C."/>
            <person name="Ye Q.L."/>
            <person name="Zhang D."/>
            <person name="Wang J.Y."/>
            <person name="Li Y.F."/>
            <person name="Zhong Z.M."/>
            <person name="Liu X."/>
            <person name="Yu X."/>
            <person name="Liu D.K."/>
            <person name="Tu X.D."/>
            <person name="Liu B."/>
            <person name="Hao Y."/>
            <person name="Liao X.Y."/>
            <person name="Jiang Y.T."/>
            <person name="Sun W.H."/>
            <person name="Chen J."/>
            <person name="Chen Y.Q."/>
            <person name="Ai Y."/>
            <person name="Zhai J.W."/>
            <person name="Wu S.S."/>
            <person name="Zhou Z."/>
            <person name="Hsiao Y.Y."/>
            <person name="Wu W.L."/>
            <person name="Chen Y.Y."/>
            <person name="Lin Y.F."/>
            <person name="Hsu J.L."/>
            <person name="Li C.Y."/>
            <person name="Wang Z.W."/>
            <person name="Zhao X."/>
            <person name="Zhong W.Y."/>
            <person name="Ma X.K."/>
            <person name="Ma L."/>
            <person name="Huang J."/>
            <person name="Chen G.Z."/>
            <person name="Huang M.Z."/>
            <person name="Huang L."/>
            <person name="Peng D.H."/>
            <person name="Luo Y.B."/>
            <person name="Zou S.Q."/>
            <person name="Chen S.P."/>
            <person name="Lan S."/>
            <person name="Tsai W.C."/>
            <person name="Van de Peer Y."/>
            <person name="Liu Z.J."/>
        </authorList>
    </citation>
    <scope>NUCLEOTIDE SEQUENCE [LARGE SCALE GENOMIC DNA]</scope>
    <source>
        <strain evidence="11">Lor288</strain>
    </source>
</reference>
<evidence type="ECO:0000313" key="11">
    <source>
        <dbReference type="EMBL" id="KAK8953202.1"/>
    </source>
</evidence>
<dbReference type="PANTHER" id="PTHR32409:SF3">
    <property type="entry name" value="MITOCHONDRIAL IMPORT RECEPTOR SUBUNIT TOM20-1-RELATED"/>
    <property type="match status" value="1"/>
</dbReference>
<dbReference type="EMBL" id="JBBWWR010000014">
    <property type="protein sequence ID" value="KAK8953202.1"/>
    <property type="molecule type" value="Genomic_DNA"/>
</dbReference>
<comment type="subcellular location">
    <subcellularLocation>
        <location evidence="2">Mitochondrion outer membrane</location>
        <topology evidence="2">Single-pass membrane protein</topology>
    </subcellularLocation>
</comment>
<evidence type="ECO:0000256" key="7">
    <source>
        <dbReference type="ARBA" id="ARBA00022927"/>
    </source>
</evidence>
<keyword evidence="11" id="KW-0675">Receptor</keyword>
<dbReference type="Proteomes" id="UP001412067">
    <property type="component" value="Unassembled WGS sequence"/>
</dbReference>
<keyword evidence="8" id="KW-1133">Transmembrane helix</keyword>
<dbReference type="InterPro" id="IPR010547">
    <property type="entry name" value="TOM20_imprt_rcpt"/>
</dbReference>
<dbReference type="Gene3D" id="1.25.40.10">
    <property type="entry name" value="Tetratricopeptide repeat domain"/>
    <property type="match status" value="1"/>
</dbReference>
<proteinExistence type="inferred from homology"/>
<evidence type="ECO:0000256" key="9">
    <source>
        <dbReference type="ARBA" id="ARBA00023128"/>
    </source>
</evidence>
<keyword evidence="12" id="KW-1185">Reference proteome</keyword>
<evidence type="ECO:0000256" key="5">
    <source>
        <dbReference type="ARBA" id="ARBA00022692"/>
    </source>
</evidence>
<evidence type="ECO:0000256" key="2">
    <source>
        <dbReference type="ARBA" id="ARBA00004572"/>
    </source>
</evidence>
<evidence type="ECO:0000256" key="4">
    <source>
        <dbReference type="ARBA" id="ARBA00022448"/>
    </source>
</evidence>